<dbReference type="InterPro" id="IPR001012">
    <property type="entry name" value="UBX_dom"/>
</dbReference>
<organism evidence="3 4">
    <name type="scientific">Polyrhizophydium stewartii</name>
    <dbReference type="NCBI Taxonomy" id="2732419"/>
    <lineage>
        <taxon>Eukaryota</taxon>
        <taxon>Fungi</taxon>
        <taxon>Fungi incertae sedis</taxon>
        <taxon>Chytridiomycota</taxon>
        <taxon>Chytridiomycota incertae sedis</taxon>
        <taxon>Chytridiomycetes</taxon>
        <taxon>Rhizophydiales</taxon>
        <taxon>Rhizophydiales incertae sedis</taxon>
        <taxon>Polyrhizophydium</taxon>
    </lineage>
</organism>
<sequence>MQPSDLSEEEQIHLAIAASLNNNAAPGTPGPSALSPPAAPAIPAQDDPAYLPYVFGTIAAVEHPDAVGTPAETARIQFRFPDGQKIVRKFRKSDPVRTLFEHIKASHPEIEHPFEIFKFRESLLRRLDETVDHAGLAGMALTVDSI</sequence>
<reference evidence="3 4" key="1">
    <citation type="submission" date="2023-09" db="EMBL/GenBank/DDBJ databases">
        <title>Pangenome analysis of Batrachochytrium dendrobatidis and related Chytrids.</title>
        <authorList>
            <person name="Yacoub M.N."/>
            <person name="Stajich J.E."/>
            <person name="James T.Y."/>
        </authorList>
    </citation>
    <scope>NUCLEOTIDE SEQUENCE [LARGE SCALE GENOMIC DNA]</scope>
    <source>
        <strain evidence="3 4">JEL0888</strain>
    </source>
</reference>
<dbReference type="Proteomes" id="UP001527925">
    <property type="component" value="Unassembled WGS sequence"/>
</dbReference>
<feature type="region of interest" description="Disordered" evidence="1">
    <location>
        <begin position="19"/>
        <end position="41"/>
    </location>
</feature>
<name>A0ABR4N7B6_9FUNG</name>
<dbReference type="Gene3D" id="3.10.20.90">
    <property type="entry name" value="Phosphatidylinositol 3-kinase Catalytic Subunit, Chain A, domain 1"/>
    <property type="match status" value="1"/>
</dbReference>
<dbReference type="GO" id="GO:0141152">
    <property type="term" value="F:glycerol-3-phosphate dehydrogenase (NAD+) activity"/>
    <property type="evidence" value="ECO:0007669"/>
    <property type="project" value="UniProtKB-EC"/>
</dbReference>
<keyword evidence="3" id="KW-0560">Oxidoreductase</keyword>
<evidence type="ECO:0000256" key="1">
    <source>
        <dbReference type="SAM" id="MobiDB-lite"/>
    </source>
</evidence>
<dbReference type="InterPro" id="IPR029071">
    <property type="entry name" value="Ubiquitin-like_domsf"/>
</dbReference>
<keyword evidence="4" id="KW-1185">Reference proteome</keyword>
<evidence type="ECO:0000313" key="3">
    <source>
        <dbReference type="EMBL" id="KAL2915430.1"/>
    </source>
</evidence>
<dbReference type="EC" id="1.1.1.8" evidence="3"/>
<dbReference type="SMART" id="SM00166">
    <property type="entry name" value="UBX"/>
    <property type="match status" value="1"/>
</dbReference>
<comment type="caution">
    <text evidence="3">The sequence shown here is derived from an EMBL/GenBank/DDBJ whole genome shotgun (WGS) entry which is preliminary data.</text>
</comment>
<feature type="domain" description="UBX" evidence="2">
    <location>
        <begin position="69"/>
        <end position="132"/>
    </location>
</feature>
<evidence type="ECO:0000313" key="4">
    <source>
        <dbReference type="Proteomes" id="UP001527925"/>
    </source>
</evidence>
<gene>
    <name evidence="3" type="primary">ubx2_1</name>
    <name evidence="3" type="ORF">HK105_205046</name>
</gene>
<dbReference type="SUPFAM" id="SSF54236">
    <property type="entry name" value="Ubiquitin-like"/>
    <property type="match status" value="1"/>
</dbReference>
<dbReference type="Pfam" id="PF00789">
    <property type="entry name" value="UBX"/>
    <property type="match status" value="1"/>
</dbReference>
<evidence type="ECO:0000259" key="2">
    <source>
        <dbReference type="PROSITE" id="PS50033"/>
    </source>
</evidence>
<dbReference type="EMBL" id="JADGIZ020000024">
    <property type="protein sequence ID" value="KAL2915430.1"/>
    <property type="molecule type" value="Genomic_DNA"/>
</dbReference>
<dbReference type="CDD" id="cd01767">
    <property type="entry name" value="UBX"/>
    <property type="match status" value="1"/>
</dbReference>
<accession>A0ABR4N7B6</accession>
<proteinExistence type="predicted"/>
<protein>
    <submittedName>
        <fullName evidence="3">UBX domain protein Ubx2</fullName>
        <ecNumber evidence="3">1.1.1.8</ecNumber>
    </submittedName>
</protein>
<dbReference type="PROSITE" id="PS50033">
    <property type="entry name" value="UBX"/>
    <property type="match status" value="1"/>
</dbReference>